<feature type="transmembrane region" description="Helical" evidence="2">
    <location>
        <begin position="122"/>
        <end position="139"/>
    </location>
</feature>
<feature type="compositionally biased region" description="Basic and acidic residues" evidence="1">
    <location>
        <begin position="296"/>
        <end position="310"/>
    </location>
</feature>
<protein>
    <recommendedName>
        <fullName evidence="3">DUF6533 domain-containing protein</fullName>
    </recommendedName>
</protein>
<keyword evidence="2" id="KW-0812">Transmembrane</keyword>
<dbReference type="Pfam" id="PF20151">
    <property type="entry name" value="DUF6533"/>
    <property type="match status" value="1"/>
</dbReference>
<keyword evidence="5" id="KW-1185">Reference proteome</keyword>
<evidence type="ECO:0000259" key="3">
    <source>
        <dbReference type="Pfam" id="PF20151"/>
    </source>
</evidence>
<sequence>MQSTSEAECASIVLEGLLADYCNVCAAALFVYDMIITFSREVTHVWGRRLTTATALFMINRYSTLANRLLILLPMSPWYIATTQVCTIVGRLYTVSGVLSIMAIAVFFALRVHAISGRDRTLSFFVLTLGIVLPGGYIYEEIKTTYSAPSPLARDRRCQQTVFWSTSTHLLLGTICRCATVAADLVTLCITLDNTLKLRRATPEGGRGRKLVELLIRDGSLYFGVILTLNALDIVLLQASNFGTVGNIINTLSVILVCRLTLNLREFAVEEDPSVPQFSSVKEAPSMTFGSSDTPPDFHDGAEGDYERSNNDQGGQLLRDEIHPLDTENP</sequence>
<name>A0ABP1CTS9_9APHY</name>
<organism evidence="4 5">
    <name type="scientific">Somion occarium</name>
    <dbReference type="NCBI Taxonomy" id="3059160"/>
    <lineage>
        <taxon>Eukaryota</taxon>
        <taxon>Fungi</taxon>
        <taxon>Dikarya</taxon>
        <taxon>Basidiomycota</taxon>
        <taxon>Agaricomycotina</taxon>
        <taxon>Agaricomycetes</taxon>
        <taxon>Polyporales</taxon>
        <taxon>Cerrenaceae</taxon>
        <taxon>Somion</taxon>
    </lineage>
</organism>
<proteinExistence type="predicted"/>
<accession>A0ABP1CTS9</accession>
<feature type="region of interest" description="Disordered" evidence="1">
    <location>
        <begin position="279"/>
        <end position="330"/>
    </location>
</feature>
<keyword evidence="2" id="KW-1133">Transmembrane helix</keyword>
<dbReference type="EMBL" id="OZ037954">
    <property type="protein sequence ID" value="CAL1699078.1"/>
    <property type="molecule type" value="Genomic_DNA"/>
</dbReference>
<feature type="compositionally biased region" description="Basic and acidic residues" evidence="1">
    <location>
        <begin position="318"/>
        <end position="330"/>
    </location>
</feature>
<evidence type="ECO:0000256" key="2">
    <source>
        <dbReference type="SAM" id="Phobius"/>
    </source>
</evidence>
<evidence type="ECO:0000256" key="1">
    <source>
        <dbReference type="SAM" id="MobiDB-lite"/>
    </source>
</evidence>
<feature type="transmembrane region" description="Helical" evidence="2">
    <location>
        <begin position="88"/>
        <end position="110"/>
    </location>
</feature>
<evidence type="ECO:0000313" key="5">
    <source>
        <dbReference type="Proteomes" id="UP001497453"/>
    </source>
</evidence>
<feature type="domain" description="DUF6533" evidence="3">
    <location>
        <begin position="21"/>
        <end position="65"/>
    </location>
</feature>
<keyword evidence="2" id="KW-0472">Membrane</keyword>
<dbReference type="InterPro" id="IPR045340">
    <property type="entry name" value="DUF6533"/>
</dbReference>
<reference evidence="5" key="1">
    <citation type="submission" date="2024-04" db="EMBL/GenBank/DDBJ databases">
        <authorList>
            <person name="Shaw F."/>
            <person name="Minotto A."/>
        </authorList>
    </citation>
    <scope>NUCLEOTIDE SEQUENCE [LARGE SCALE GENOMIC DNA]</scope>
</reference>
<evidence type="ECO:0000313" key="4">
    <source>
        <dbReference type="EMBL" id="CAL1699078.1"/>
    </source>
</evidence>
<gene>
    <name evidence="4" type="ORF">GFSPODELE1_LOCUS2489</name>
</gene>
<dbReference type="Proteomes" id="UP001497453">
    <property type="component" value="Chromosome 11"/>
</dbReference>